<evidence type="ECO:0008006" key="3">
    <source>
        <dbReference type="Google" id="ProtNLM"/>
    </source>
</evidence>
<dbReference type="AlphaFoldDB" id="A0A7W3TPJ9"/>
<accession>A0A7W3TPJ9</accession>
<evidence type="ECO:0000313" key="2">
    <source>
        <dbReference type="Proteomes" id="UP000523196"/>
    </source>
</evidence>
<dbReference type="EMBL" id="JACHTF010000020">
    <property type="protein sequence ID" value="MBB1061884.1"/>
    <property type="molecule type" value="Genomic_DNA"/>
</dbReference>
<dbReference type="RefSeq" id="WP_182688652.1">
    <property type="nucleotide sequence ID" value="NZ_JACHTF010000020.1"/>
</dbReference>
<gene>
    <name evidence="1" type="ORF">H4F98_15015</name>
</gene>
<comment type="caution">
    <text evidence="1">The sequence shown here is derived from an EMBL/GenBank/DDBJ whole genome shotgun (WGS) entry which is preliminary data.</text>
</comment>
<evidence type="ECO:0000313" key="1">
    <source>
        <dbReference type="EMBL" id="MBB1061884.1"/>
    </source>
</evidence>
<keyword evidence="2" id="KW-1185">Reference proteome</keyword>
<sequence length="140" mass="15387">MADTPIPWAILQAIQARLQVISIANGYHTDAGDDVRIEPSKTDPDAPLITIYSGSIVGDNERVRGQREFDLIIEAQVPVGFDNAHALVVAITDDIEAALDQWLPLPGALPLQWLEAVYLDRPEGLPVMASQSMLRTGYRR</sequence>
<proteinExistence type="predicted"/>
<protein>
    <recommendedName>
        <fullName evidence="3">DUF3168 domain-containing protein</fullName>
    </recommendedName>
</protein>
<organism evidence="1 2">
    <name type="scientific">Marilutibacter spongiae</name>
    <dbReference type="NCBI Taxonomy" id="2025720"/>
    <lineage>
        <taxon>Bacteria</taxon>
        <taxon>Pseudomonadati</taxon>
        <taxon>Pseudomonadota</taxon>
        <taxon>Gammaproteobacteria</taxon>
        <taxon>Lysobacterales</taxon>
        <taxon>Lysobacteraceae</taxon>
        <taxon>Marilutibacter</taxon>
    </lineage>
</organism>
<reference evidence="1 2" key="1">
    <citation type="submission" date="2020-08" db="EMBL/GenBank/DDBJ databases">
        <authorList>
            <person name="Xu S."/>
            <person name="Li A."/>
        </authorList>
    </citation>
    <scope>NUCLEOTIDE SEQUENCE [LARGE SCALE GENOMIC DNA]</scope>
    <source>
        <strain evidence="1 2">119BY6-57</strain>
    </source>
</reference>
<name>A0A7W3TPJ9_9GAMM</name>
<dbReference type="Proteomes" id="UP000523196">
    <property type="component" value="Unassembled WGS sequence"/>
</dbReference>